<gene>
    <name evidence="1" type="ORF">SAMN05421810_106225</name>
</gene>
<proteinExistence type="predicted"/>
<protein>
    <submittedName>
        <fullName evidence="1">Uncharacterized protein</fullName>
    </submittedName>
</protein>
<evidence type="ECO:0000313" key="1">
    <source>
        <dbReference type="EMBL" id="SFQ34765.1"/>
    </source>
</evidence>
<keyword evidence="2" id="KW-1185">Reference proteome</keyword>
<dbReference type="EMBL" id="FOWW01000006">
    <property type="protein sequence ID" value="SFQ34765.1"/>
    <property type="molecule type" value="Genomic_DNA"/>
</dbReference>
<organism evidence="1 2">
    <name type="scientific">Amycolatopsis arida</name>
    <dbReference type="NCBI Taxonomy" id="587909"/>
    <lineage>
        <taxon>Bacteria</taxon>
        <taxon>Bacillati</taxon>
        <taxon>Actinomycetota</taxon>
        <taxon>Actinomycetes</taxon>
        <taxon>Pseudonocardiales</taxon>
        <taxon>Pseudonocardiaceae</taxon>
        <taxon>Amycolatopsis</taxon>
    </lineage>
</organism>
<dbReference type="AlphaFoldDB" id="A0A1I5XRZ7"/>
<reference evidence="2" key="1">
    <citation type="submission" date="2016-10" db="EMBL/GenBank/DDBJ databases">
        <authorList>
            <person name="Varghese N."/>
            <person name="Submissions S."/>
        </authorList>
    </citation>
    <scope>NUCLEOTIDE SEQUENCE [LARGE SCALE GENOMIC DNA]</scope>
    <source>
        <strain evidence="2">CGMCC 4.5579</strain>
    </source>
</reference>
<dbReference type="STRING" id="587909.SAMN05421810_106225"/>
<evidence type="ECO:0000313" key="2">
    <source>
        <dbReference type="Proteomes" id="UP000198727"/>
    </source>
</evidence>
<dbReference type="RefSeq" id="WP_208325860.1">
    <property type="nucleotide sequence ID" value="NZ_FOWW01000006.1"/>
</dbReference>
<dbReference type="Proteomes" id="UP000198727">
    <property type="component" value="Unassembled WGS sequence"/>
</dbReference>
<name>A0A1I5XRZ7_9PSEU</name>
<accession>A0A1I5XRZ7</accession>
<sequence length="115" mass="12217">MTSNEIVDGPRVHEIHVGGFPSVADALAAQEPIARLLCPDPEHNGPCAVPWEFTLTDAEPVALVLGVYADPAAVAALADRVRTTVGEGHPVQVRDGDPEEFPALVEQHRVEHGEA</sequence>